<dbReference type="FunFam" id="3.10.110.10:FF:000051">
    <property type="entry name" value="ubiquitin-conjugating enzyme E2 R2-like"/>
    <property type="match status" value="1"/>
</dbReference>
<sequence length="293" mass="32960">MAAGANVRGSAVKALQKEFKELAETPVEGFKVALVDESNLFVWDVAIFGPPQTLYEGGYFKYQARLSFPPDYPYNPPTMRFINPMFHPNIFENGNVCISILHSPGEDLFSDEHPSEQWNPTQNVRTILLSVISLLNEPNIHSAAHVDASVAYRKWVESKGMEKAYEQRVRELVERTKLDAKWDGVTVPTTLEEYCFASRQQQSAAKSRQESGEAMLLDEDDDYCFCGDYDEELEEFDEIYGDVKDPDEVVESEDEVVACHRVPNNSLPSKNGITSPPVKSSMQPNSPSTSFKS</sequence>
<dbReference type="InterPro" id="IPR050113">
    <property type="entry name" value="Ub_conjugating_enzyme"/>
</dbReference>
<evidence type="ECO:0000256" key="1">
    <source>
        <dbReference type="ARBA" id="ARBA00022679"/>
    </source>
</evidence>
<keyword evidence="4" id="KW-0067">ATP-binding</keyword>
<feature type="region of interest" description="Disordered" evidence="5">
    <location>
        <begin position="260"/>
        <end position="293"/>
    </location>
</feature>
<evidence type="ECO:0000313" key="7">
    <source>
        <dbReference type="Proteomes" id="UP000887562"/>
    </source>
</evidence>
<evidence type="ECO:0000256" key="4">
    <source>
        <dbReference type="RuleBase" id="RU362109"/>
    </source>
</evidence>
<evidence type="ECO:0000259" key="6">
    <source>
        <dbReference type="PROSITE" id="PS50127"/>
    </source>
</evidence>
<dbReference type="InterPro" id="IPR016135">
    <property type="entry name" value="UBQ-conjugating_enzyme/RWD"/>
</dbReference>
<dbReference type="Proteomes" id="UP000887562">
    <property type="component" value="Unplaced"/>
</dbReference>
<evidence type="ECO:0000256" key="3">
    <source>
        <dbReference type="PROSITE-ProRule" id="PRU10133"/>
    </source>
</evidence>
<keyword evidence="2 4" id="KW-0833">Ubl conjugation pathway</keyword>
<reference evidence="8" key="1">
    <citation type="submission" date="2022-11" db="UniProtKB">
        <authorList>
            <consortium name="WormBaseParasite"/>
        </authorList>
    </citation>
    <scope>IDENTIFICATION</scope>
</reference>
<dbReference type="GO" id="GO:0005524">
    <property type="term" value="F:ATP binding"/>
    <property type="evidence" value="ECO:0007669"/>
    <property type="project" value="UniProtKB-UniRule"/>
</dbReference>
<dbReference type="InterPro" id="IPR000608">
    <property type="entry name" value="UBC"/>
</dbReference>
<feature type="active site" description="Glycyl thioester intermediate" evidence="3">
    <location>
        <position position="97"/>
    </location>
</feature>
<dbReference type="PROSITE" id="PS50127">
    <property type="entry name" value="UBC_2"/>
    <property type="match status" value="1"/>
</dbReference>
<organism evidence="7 8">
    <name type="scientific">Echinococcus canadensis</name>
    <dbReference type="NCBI Taxonomy" id="519352"/>
    <lineage>
        <taxon>Eukaryota</taxon>
        <taxon>Metazoa</taxon>
        <taxon>Spiralia</taxon>
        <taxon>Lophotrochozoa</taxon>
        <taxon>Platyhelminthes</taxon>
        <taxon>Cestoda</taxon>
        <taxon>Eucestoda</taxon>
        <taxon>Cyclophyllidea</taxon>
        <taxon>Taeniidae</taxon>
        <taxon>Echinococcus</taxon>
        <taxon>Echinococcus canadensis group</taxon>
    </lineage>
</organism>
<dbReference type="InterPro" id="IPR023313">
    <property type="entry name" value="UBQ-conjugating_AS"/>
</dbReference>
<dbReference type="SMART" id="SM00212">
    <property type="entry name" value="UBCc"/>
    <property type="match status" value="1"/>
</dbReference>
<keyword evidence="4" id="KW-0547">Nucleotide-binding</keyword>
<dbReference type="Gene3D" id="3.10.110.10">
    <property type="entry name" value="Ubiquitin Conjugating Enzyme"/>
    <property type="match status" value="1"/>
</dbReference>
<dbReference type="AlphaFoldDB" id="A0A915EZR2"/>
<keyword evidence="1" id="KW-0808">Transferase</keyword>
<dbReference type="PROSITE" id="PS00183">
    <property type="entry name" value="UBC_1"/>
    <property type="match status" value="1"/>
</dbReference>
<evidence type="ECO:0000313" key="8">
    <source>
        <dbReference type="WBParaSite" id="maker-E.canG7_contigs_7231-snap-gene-0.4-mRNA-1"/>
    </source>
</evidence>
<protein>
    <submittedName>
        <fullName evidence="8">UBC core domain-containing protein</fullName>
    </submittedName>
</protein>
<keyword evidence="7" id="KW-1185">Reference proteome</keyword>
<dbReference type="SUPFAM" id="SSF54495">
    <property type="entry name" value="UBC-like"/>
    <property type="match status" value="1"/>
</dbReference>
<dbReference type="GO" id="GO:0016740">
    <property type="term" value="F:transferase activity"/>
    <property type="evidence" value="ECO:0007669"/>
    <property type="project" value="UniProtKB-KW"/>
</dbReference>
<feature type="domain" description="UBC core" evidence="6">
    <location>
        <begin position="10"/>
        <end position="178"/>
    </location>
</feature>
<feature type="compositionally biased region" description="Polar residues" evidence="5">
    <location>
        <begin position="263"/>
        <end position="293"/>
    </location>
</feature>
<evidence type="ECO:0000256" key="5">
    <source>
        <dbReference type="SAM" id="MobiDB-lite"/>
    </source>
</evidence>
<dbReference type="PANTHER" id="PTHR24067">
    <property type="entry name" value="UBIQUITIN-CONJUGATING ENZYME E2"/>
    <property type="match status" value="1"/>
</dbReference>
<dbReference type="Pfam" id="PF00179">
    <property type="entry name" value="UQ_con"/>
    <property type="match status" value="1"/>
</dbReference>
<evidence type="ECO:0000256" key="2">
    <source>
        <dbReference type="ARBA" id="ARBA00022786"/>
    </source>
</evidence>
<name>A0A915EZR2_9CEST</name>
<dbReference type="WBParaSite" id="maker-E.canG7_contigs_7231-snap-gene-0.4-mRNA-1">
    <property type="protein sequence ID" value="maker-E.canG7_contigs_7231-snap-gene-0.4-mRNA-1"/>
    <property type="gene ID" value="EcG7_10172"/>
</dbReference>
<proteinExistence type="inferred from homology"/>
<comment type="similarity">
    <text evidence="4">Belongs to the ubiquitin-conjugating enzyme family.</text>
</comment>
<accession>A0A915EZR2</accession>